<comment type="caution">
    <text evidence="1">The sequence shown here is derived from an EMBL/GenBank/DDBJ whole genome shotgun (WGS) entry which is preliminary data.</text>
</comment>
<sequence>MGTRHLILVFYQGDYHIAQYGQLDGYPSGEGVRILEFASTSNNLTMLKFSISKGLLYTPTNEQLQAWKAQAFDLGQERQHQVLTNPASVNWEEHRKYPMEVVCPSIAAHISAGILQLVANSADPVPIVKHLDFIADLLYCEWAYVLDLDEHVLEVYCPGARPIEGLESSRFDALECVKKLEKKGITMVAKFKLDELPDADEFVRRCNGGSDDSD</sequence>
<proteinExistence type="predicted"/>
<reference evidence="1" key="1">
    <citation type="submission" date="2020-04" db="EMBL/GenBank/DDBJ databases">
        <title>Genome Assembly and Annotation of Botryosphaeria dothidea sdau 11-99, a Latent Pathogen of Apple Fruit Ring Rot in China.</title>
        <authorList>
            <person name="Yu C."/>
            <person name="Diao Y."/>
            <person name="Lu Q."/>
            <person name="Zhao J."/>
            <person name="Cui S."/>
            <person name="Peng C."/>
            <person name="He B."/>
            <person name="Liu H."/>
        </authorList>
    </citation>
    <scope>NUCLEOTIDE SEQUENCE [LARGE SCALE GENOMIC DNA]</scope>
    <source>
        <strain evidence="1">Sdau11-99</strain>
    </source>
</reference>
<dbReference type="AlphaFoldDB" id="A0A8H4IJE2"/>
<accession>A0A8H4IJE2</accession>
<name>A0A8H4IJE2_9PEZI</name>
<dbReference type="EMBL" id="WWBZ02000073">
    <property type="protein sequence ID" value="KAF4302465.1"/>
    <property type="molecule type" value="Genomic_DNA"/>
</dbReference>
<protein>
    <submittedName>
        <fullName evidence="1">Uncharacterized protein</fullName>
    </submittedName>
</protein>
<keyword evidence="2" id="KW-1185">Reference proteome</keyword>
<evidence type="ECO:0000313" key="2">
    <source>
        <dbReference type="Proteomes" id="UP000572817"/>
    </source>
</evidence>
<dbReference type="Proteomes" id="UP000572817">
    <property type="component" value="Unassembled WGS sequence"/>
</dbReference>
<evidence type="ECO:0000313" key="1">
    <source>
        <dbReference type="EMBL" id="KAF4302465.1"/>
    </source>
</evidence>
<dbReference type="OrthoDB" id="3938867at2759"/>
<organism evidence="1 2">
    <name type="scientific">Botryosphaeria dothidea</name>
    <dbReference type="NCBI Taxonomy" id="55169"/>
    <lineage>
        <taxon>Eukaryota</taxon>
        <taxon>Fungi</taxon>
        <taxon>Dikarya</taxon>
        <taxon>Ascomycota</taxon>
        <taxon>Pezizomycotina</taxon>
        <taxon>Dothideomycetes</taxon>
        <taxon>Dothideomycetes incertae sedis</taxon>
        <taxon>Botryosphaeriales</taxon>
        <taxon>Botryosphaeriaceae</taxon>
        <taxon>Botryosphaeria</taxon>
    </lineage>
</organism>
<gene>
    <name evidence="1" type="ORF">GTA08_BOTSDO09870</name>
</gene>